<dbReference type="InterPro" id="IPR011059">
    <property type="entry name" value="Metal-dep_hydrolase_composite"/>
</dbReference>
<dbReference type="PANTHER" id="PTHR11113">
    <property type="entry name" value="N-ACETYLGLUCOSAMINE-6-PHOSPHATE DEACETYLASE"/>
    <property type="match status" value="1"/>
</dbReference>
<dbReference type="InterPro" id="IPR032466">
    <property type="entry name" value="Metal_Hydrolase"/>
</dbReference>
<feature type="domain" description="Amidohydrolase-related" evidence="6">
    <location>
        <begin position="63"/>
        <end position="385"/>
    </location>
</feature>
<dbReference type="PANTHER" id="PTHR11113:SF14">
    <property type="entry name" value="N-ACETYLGLUCOSAMINE-6-PHOSPHATE DEACETYLASE"/>
    <property type="match status" value="1"/>
</dbReference>
<sequence>MTPPPGAPASPQLLVGSVVLPDRLVADGAVVLVGDRILHAGRRDDPAVPVGAARADLPPDVLLLPGLVDLHCHGGAGGEFGSDRESARRAAEHHHLAGSTTVVASLVSARPAALVTAMRVCAELATEGVVAGVHTEGPFLSPARRGAHDPAALSPVDLGLVDSLADAGDGRWRAMTFAPELDGTAELIRRLVDSGVVPAVGHTDADAATTTAALTRAAGLLGDRRRAVVTHLFNAMPAMHHREPGPVAASLAAAARQEAVVELIADGVHLADATVAMVLDVLGPGSVALVSDAMAATGMPEGRYRIGDLDAVVSAGTARLVDGDAIAGSVSTLLDTVRRCVRHVGAPLPDAVRAASGTPATVLGVDDEVGALRPGLRADVVAVDRGLRPVAVWRAGHRLGPPHAP</sequence>
<dbReference type="SUPFAM" id="SSF51338">
    <property type="entry name" value="Composite domain of metallo-dependent hydrolases"/>
    <property type="match status" value="1"/>
</dbReference>
<comment type="caution">
    <text evidence="7">The sequence shown here is derived from an EMBL/GenBank/DDBJ whole genome shotgun (WGS) entry which is preliminary data.</text>
</comment>
<dbReference type="InterPro" id="IPR006680">
    <property type="entry name" value="Amidohydro-rel"/>
</dbReference>
<dbReference type="Gene3D" id="3.20.20.140">
    <property type="entry name" value="Metal-dependent hydrolases"/>
    <property type="match status" value="1"/>
</dbReference>
<gene>
    <name evidence="7" type="ORF">ABQ292_05435</name>
</gene>
<evidence type="ECO:0000256" key="2">
    <source>
        <dbReference type="ARBA" id="ARBA00022723"/>
    </source>
</evidence>
<dbReference type="Pfam" id="PF01979">
    <property type="entry name" value="Amidohydro_1"/>
    <property type="match status" value="1"/>
</dbReference>
<accession>A0ABV3XB78</accession>
<evidence type="ECO:0000256" key="3">
    <source>
        <dbReference type="ARBA" id="ARBA00022801"/>
    </source>
</evidence>
<evidence type="ECO:0000256" key="1">
    <source>
        <dbReference type="ARBA" id="ARBA00010716"/>
    </source>
</evidence>
<keyword evidence="2" id="KW-0479">Metal-binding</keyword>
<dbReference type="EMBL" id="JBFNXQ010000010">
    <property type="protein sequence ID" value="MEX5717810.1"/>
    <property type="molecule type" value="Genomic_DNA"/>
</dbReference>
<evidence type="ECO:0000256" key="4">
    <source>
        <dbReference type="ARBA" id="ARBA00023277"/>
    </source>
</evidence>
<proteinExistence type="inferred from homology"/>
<evidence type="ECO:0000259" key="6">
    <source>
        <dbReference type="Pfam" id="PF01979"/>
    </source>
</evidence>
<dbReference type="SUPFAM" id="SSF51556">
    <property type="entry name" value="Metallo-dependent hydrolases"/>
    <property type="match status" value="1"/>
</dbReference>
<protein>
    <submittedName>
        <fullName evidence="7">N-acetylglucosamine-6-phosphate deacetylase</fullName>
        <ecNumber evidence="7">3.5.1.25</ecNumber>
    </submittedName>
</protein>
<dbReference type="Gene3D" id="2.30.40.10">
    <property type="entry name" value="Urease, subunit C, domain 1"/>
    <property type="match status" value="1"/>
</dbReference>
<reference evidence="7 8" key="1">
    <citation type="submission" date="2024-06" db="EMBL/GenBank/DDBJ databases">
        <title>Draft genome sequence of Geodermatophilus badlandi, a novel member of the Geodermatophilaceae isolated from badland sedimentary rocks in the Red desert, Wyoming, USA.</title>
        <authorList>
            <person name="Ben Tekaya S."/>
            <person name="Nouioui I."/>
            <person name="Flores G.M."/>
            <person name="Shaal M.N."/>
            <person name="Bredoire F."/>
            <person name="Basile F."/>
            <person name="Van Diepen L."/>
            <person name="Ward N.L."/>
        </authorList>
    </citation>
    <scope>NUCLEOTIDE SEQUENCE [LARGE SCALE GENOMIC DNA]</scope>
    <source>
        <strain evidence="7 8">WL48A</strain>
    </source>
</reference>
<dbReference type="GO" id="GO:0008448">
    <property type="term" value="F:N-acetylglucosamine-6-phosphate deacetylase activity"/>
    <property type="evidence" value="ECO:0007669"/>
    <property type="project" value="UniProtKB-EC"/>
</dbReference>
<name>A0ABV3XB78_9ACTN</name>
<evidence type="ECO:0000256" key="5">
    <source>
        <dbReference type="PIRNR" id="PIRNR038994"/>
    </source>
</evidence>
<dbReference type="InterPro" id="IPR003764">
    <property type="entry name" value="GlcNAc_6-P_deAcase"/>
</dbReference>
<keyword evidence="8" id="KW-1185">Reference proteome</keyword>
<evidence type="ECO:0000313" key="8">
    <source>
        <dbReference type="Proteomes" id="UP001560045"/>
    </source>
</evidence>
<keyword evidence="4 5" id="KW-0119">Carbohydrate metabolism</keyword>
<dbReference type="RefSeq" id="WP_369204035.1">
    <property type="nucleotide sequence ID" value="NZ_JBFNXQ010000010.1"/>
</dbReference>
<dbReference type="PIRSF" id="PIRSF038994">
    <property type="entry name" value="NagA"/>
    <property type="match status" value="1"/>
</dbReference>
<dbReference type="Proteomes" id="UP001560045">
    <property type="component" value="Unassembled WGS sequence"/>
</dbReference>
<dbReference type="EC" id="3.5.1.25" evidence="7"/>
<keyword evidence="3 5" id="KW-0378">Hydrolase</keyword>
<organism evidence="7 8">
    <name type="scientific">Geodermatophilus maliterrae</name>
    <dbReference type="NCBI Taxonomy" id="3162531"/>
    <lineage>
        <taxon>Bacteria</taxon>
        <taxon>Bacillati</taxon>
        <taxon>Actinomycetota</taxon>
        <taxon>Actinomycetes</taxon>
        <taxon>Geodermatophilales</taxon>
        <taxon>Geodermatophilaceae</taxon>
        <taxon>Geodermatophilus</taxon>
    </lineage>
</organism>
<evidence type="ECO:0000313" key="7">
    <source>
        <dbReference type="EMBL" id="MEX5717810.1"/>
    </source>
</evidence>
<comment type="similarity">
    <text evidence="1 5">Belongs to the metallo-dependent hydrolases superfamily. NagA family.</text>
</comment>